<dbReference type="KEGG" id="saco:SAME_00885"/>
<gene>
    <name evidence="1" type="ORF">SAMEA4504048_00885</name>
</gene>
<proteinExistence type="predicted"/>
<dbReference type="RefSeq" id="WP_017770727.1">
    <property type="nucleotide sequence ID" value="NZ_LT906454.1"/>
</dbReference>
<evidence type="ECO:0000313" key="1">
    <source>
        <dbReference type="EMBL" id="SNV38910.1"/>
    </source>
</evidence>
<name>A0A239WXQ0_STRAI</name>
<dbReference type="EMBL" id="LT906454">
    <property type="protein sequence ID" value="SNV38910.1"/>
    <property type="molecule type" value="Genomic_DNA"/>
</dbReference>
<dbReference type="Proteomes" id="UP000215144">
    <property type="component" value="Chromosome 1"/>
</dbReference>
<evidence type="ECO:0000313" key="2">
    <source>
        <dbReference type="Proteomes" id="UP000215144"/>
    </source>
</evidence>
<sequence>MTAKPFFITHKDELDLFTKAIAKAHGKNHPEVFEVQALYQDLQDHLAHEQEITSELKKLNTITNHFAIPDDVCSTFKKTYQLLQEGYHLNHT</sequence>
<accession>A0A239WXQ0</accession>
<dbReference type="OrthoDB" id="9797132at2"/>
<organism evidence="1 2">
    <name type="scientific">Streptococcus acidominimus</name>
    <dbReference type="NCBI Taxonomy" id="1326"/>
    <lineage>
        <taxon>Bacteria</taxon>
        <taxon>Bacillati</taxon>
        <taxon>Bacillota</taxon>
        <taxon>Bacilli</taxon>
        <taxon>Lactobacillales</taxon>
        <taxon>Streptococcaceae</taxon>
        <taxon>Streptococcus</taxon>
    </lineage>
</organism>
<dbReference type="AlphaFoldDB" id="A0A239WXQ0"/>
<protein>
    <submittedName>
        <fullName evidence="1">Cell wall biosynthesis protein ScdA</fullName>
    </submittedName>
</protein>
<reference evidence="1 2" key="1">
    <citation type="submission" date="2017-06" db="EMBL/GenBank/DDBJ databases">
        <authorList>
            <consortium name="Pathogen Informatics"/>
        </authorList>
    </citation>
    <scope>NUCLEOTIDE SEQUENCE [LARGE SCALE GENOMIC DNA]</scope>
    <source>
        <strain evidence="1 2">NCTC11291</strain>
    </source>
</reference>